<evidence type="ECO:0000256" key="9">
    <source>
        <dbReference type="ARBA" id="ARBA00023303"/>
    </source>
</evidence>
<feature type="transmembrane region" description="Helical" evidence="12">
    <location>
        <begin position="268"/>
        <end position="285"/>
    </location>
</feature>
<keyword evidence="12" id="KW-1133">Transmembrane helix</keyword>
<feature type="compositionally biased region" description="Polar residues" evidence="11">
    <location>
        <begin position="412"/>
        <end position="430"/>
    </location>
</feature>
<evidence type="ECO:0000256" key="2">
    <source>
        <dbReference type="ARBA" id="ARBA00022475"/>
    </source>
</evidence>
<evidence type="ECO:0000259" key="14">
    <source>
        <dbReference type="Pfam" id="PF02931"/>
    </source>
</evidence>
<evidence type="ECO:0000256" key="13">
    <source>
        <dbReference type="SAM" id="SignalP"/>
    </source>
</evidence>
<organism evidence="15 16">
    <name type="scientific">Ramazzottius varieornatus</name>
    <name type="common">Water bear</name>
    <name type="synonym">Tardigrade</name>
    <dbReference type="NCBI Taxonomy" id="947166"/>
    <lineage>
        <taxon>Eukaryota</taxon>
        <taxon>Metazoa</taxon>
        <taxon>Ecdysozoa</taxon>
        <taxon>Tardigrada</taxon>
        <taxon>Eutardigrada</taxon>
        <taxon>Parachela</taxon>
        <taxon>Hypsibioidea</taxon>
        <taxon>Ramazzottiidae</taxon>
        <taxon>Ramazzottius</taxon>
    </lineage>
</organism>
<feature type="signal peptide" evidence="13">
    <location>
        <begin position="1"/>
        <end position="21"/>
    </location>
</feature>
<evidence type="ECO:0000256" key="11">
    <source>
        <dbReference type="SAM" id="MobiDB-lite"/>
    </source>
</evidence>
<keyword evidence="4" id="KW-0770">Synapse</keyword>
<evidence type="ECO:0000256" key="1">
    <source>
        <dbReference type="ARBA" id="ARBA00022448"/>
    </source>
</evidence>
<dbReference type="PANTHER" id="PTHR18945">
    <property type="entry name" value="NEUROTRANSMITTER GATED ION CHANNEL"/>
    <property type="match status" value="1"/>
</dbReference>
<dbReference type="SUPFAM" id="SSF63712">
    <property type="entry name" value="Nicotinic receptor ligand binding domain-like"/>
    <property type="match status" value="1"/>
</dbReference>
<feature type="transmembrane region" description="Helical" evidence="12">
    <location>
        <begin position="292"/>
        <end position="313"/>
    </location>
</feature>
<feature type="transmembrane region" description="Helical" evidence="12">
    <location>
        <begin position="446"/>
        <end position="465"/>
    </location>
</feature>
<evidence type="ECO:0000313" key="16">
    <source>
        <dbReference type="Proteomes" id="UP000186922"/>
    </source>
</evidence>
<keyword evidence="8" id="KW-1071">Ligand-gated ion channel</keyword>
<keyword evidence="5" id="KW-0406">Ion transport</keyword>
<evidence type="ECO:0000256" key="7">
    <source>
        <dbReference type="ARBA" id="ARBA00023170"/>
    </source>
</evidence>
<dbReference type="EMBL" id="BDGG01000002">
    <property type="protein sequence ID" value="GAU91881.1"/>
    <property type="molecule type" value="Genomic_DNA"/>
</dbReference>
<keyword evidence="1" id="KW-0813">Transport</keyword>
<evidence type="ECO:0000256" key="12">
    <source>
        <dbReference type="SAM" id="Phobius"/>
    </source>
</evidence>
<dbReference type="Pfam" id="PF02931">
    <property type="entry name" value="Neur_chan_LBD"/>
    <property type="match status" value="1"/>
</dbReference>
<feature type="domain" description="Neurotransmitter-gated ion-channel ligand-binding" evidence="14">
    <location>
        <begin position="52"/>
        <end position="261"/>
    </location>
</feature>
<dbReference type="CDD" id="cd18997">
    <property type="entry name" value="LGIC_ECD_nAChR"/>
    <property type="match status" value="1"/>
</dbReference>
<dbReference type="InterPro" id="IPR006201">
    <property type="entry name" value="Neur_channel"/>
</dbReference>
<dbReference type="PRINTS" id="PR00252">
    <property type="entry name" value="NRIONCHANNEL"/>
</dbReference>
<feature type="transmembrane region" description="Helical" evidence="12">
    <location>
        <begin position="325"/>
        <end position="348"/>
    </location>
</feature>
<proteinExistence type="predicted"/>
<dbReference type="GO" id="GO:0045211">
    <property type="term" value="C:postsynaptic membrane"/>
    <property type="evidence" value="ECO:0007669"/>
    <property type="project" value="InterPro"/>
</dbReference>
<dbReference type="InterPro" id="IPR006202">
    <property type="entry name" value="Neur_chan_lig-bd"/>
</dbReference>
<keyword evidence="13" id="KW-0732">Signal</keyword>
<keyword evidence="16" id="KW-1185">Reference proteome</keyword>
<evidence type="ECO:0000256" key="10">
    <source>
        <dbReference type="ARBA" id="ARBA00034099"/>
    </source>
</evidence>
<evidence type="ECO:0000256" key="3">
    <source>
        <dbReference type="ARBA" id="ARBA00022692"/>
    </source>
</evidence>
<comment type="subcellular location">
    <subcellularLocation>
        <location evidence="10">Synaptic cell membrane</location>
        <topology evidence="10">Multi-pass membrane protein</topology>
    </subcellularLocation>
</comment>
<dbReference type="OrthoDB" id="410315at2759"/>
<protein>
    <recommendedName>
        <fullName evidence="14">Neurotransmitter-gated ion-channel ligand-binding domain-containing protein</fullName>
    </recommendedName>
</protein>
<feature type="region of interest" description="Disordered" evidence="11">
    <location>
        <begin position="401"/>
        <end position="432"/>
    </location>
</feature>
<dbReference type="STRING" id="947166.A0A1D1UQZ7"/>
<dbReference type="PRINTS" id="PR00254">
    <property type="entry name" value="NICOTINICR"/>
</dbReference>
<keyword evidence="7" id="KW-0675">Receptor</keyword>
<dbReference type="Proteomes" id="UP000186922">
    <property type="component" value="Unassembled WGS sequence"/>
</dbReference>
<sequence>MHCGDWMLILSGYLLTPVSSAISVRPYPYSGHDDDSAEETTVAPEVSRPQYERRLRNALFGHYDRKVRPSGNITDTVSVYVSMHLLHVEGVDESRQVLKVHTWMGFKWNDARLAWDSSLYGQISTLHTADEDLWLPDIALYTNAEGKDIHNYGTTTVVVQSNGDVLWIPPASFSAQCNMSFNDWPNDRHYCPLIIGSWTQHGWDLDLHLADESVGIDTSNYIANDMWSVAKVSSNRTSQVYPCCSEPYISLSFNVHLRRNPSHYLQTLVYPANILLLSSWFLFLVPSFHMCVITGVIQILAFCGESIFLWTVIPATYGTPPVVRLMTSSIGSVFYALLWCLLLNRIALFKRSAPAWMRDSWNPKLGRWLGVLASRYFQPKRFGLGRELSSDEAHLNFQDQAADGTFGPRSAPTKTNVQEMTPLDTGSNEDTTTDEHRVTWQTFSCILSRFCLLHYAVLTIFVISMHR</sequence>
<dbReference type="FunFam" id="2.70.170.10:FF:000028">
    <property type="entry name" value="AcetylCholine Receptor"/>
    <property type="match status" value="1"/>
</dbReference>
<accession>A0A1D1UQZ7</accession>
<dbReference type="InterPro" id="IPR036734">
    <property type="entry name" value="Neur_chan_lig-bd_sf"/>
</dbReference>
<keyword evidence="3 12" id="KW-0812">Transmembrane</keyword>
<dbReference type="Gene3D" id="2.70.170.10">
    <property type="entry name" value="Neurotransmitter-gated ion-channel ligand-binding domain"/>
    <property type="match status" value="1"/>
</dbReference>
<evidence type="ECO:0000256" key="6">
    <source>
        <dbReference type="ARBA" id="ARBA00023136"/>
    </source>
</evidence>
<dbReference type="AlphaFoldDB" id="A0A1D1UQZ7"/>
<keyword evidence="2" id="KW-1003">Cell membrane</keyword>
<name>A0A1D1UQZ7_RAMVA</name>
<gene>
    <name evidence="15" type="primary">RvY_04056-1</name>
    <name evidence="15" type="synonym">RvY_04056.1</name>
    <name evidence="15" type="ORF">RvY_04056</name>
</gene>
<evidence type="ECO:0000256" key="4">
    <source>
        <dbReference type="ARBA" id="ARBA00023018"/>
    </source>
</evidence>
<dbReference type="GO" id="GO:0004888">
    <property type="term" value="F:transmembrane signaling receptor activity"/>
    <property type="evidence" value="ECO:0007669"/>
    <property type="project" value="InterPro"/>
</dbReference>
<dbReference type="GO" id="GO:0022848">
    <property type="term" value="F:acetylcholine-gated monoatomic cation-selective channel activity"/>
    <property type="evidence" value="ECO:0007669"/>
    <property type="project" value="InterPro"/>
</dbReference>
<evidence type="ECO:0000313" key="15">
    <source>
        <dbReference type="EMBL" id="GAU91881.1"/>
    </source>
</evidence>
<dbReference type="InterPro" id="IPR002394">
    <property type="entry name" value="Nicotinic_acetylcholine_rcpt"/>
</dbReference>
<evidence type="ECO:0000256" key="8">
    <source>
        <dbReference type="ARBA" id="ARBA00023286"/>
    </source>
</evidence>
<comment type="caution">
    <text evidence="15">The sequence shown here is derived from an EMBL/GenBank/DDBJ whole genome shotgun (WGS) entry which is preliminary data.</text>
</comment>
<evidence type="ECO:0000256" key="5">
    <source>
        <dbReference type="ARBA" id="ARBA00023065"/>
    </source>
</evidence>
<keyword evidence="9" id="KW-0407">Ion channel</keyword>
<feature type="chain" id="PRO_5008897497" description="Neurotransmitter-gated ion-channel ligand-binding domain-containing protein" evidence="13">
    <location>
        <begin position="22"/>
        <end position="467"/>
    </location>
</feature>
<keyword evidence="6 12" id="KW-0472">Membrane</keyword>
<reference evidence="15 16" key="1">
    <citation type="journal article" date="2016" name="Nat. Commun.">
        <title>Extremotolerant tardigrade genome and improved radiotolerance of human cultured cells by tardigrade-unique protein.</title>
        <authorList>
            <person name="Hashimoto T."/>
            <person name="Horikawa D.D."/>
            <person name="Saito Y."/>
            <person name="Kuwahara H."/>
            <person name="Kozuka-Hata H."/>
            <person name="Shin-I T."/>
            <person name="Minakuchi Y."/>
            <person name="Ohishi K."/>
            <person name="Motoyama A."/>
            <person name="Aizu T."/>
            <person name="Enomoto A."/>
            <person name="Kondo K."/>
            <person name="Tanaka S."/>
            <person name="Hara Y."/>
            <person name="Koshikawa S."/>
            <person name="Sagara H."/>
            <person name="Miura T."/>
            <person name="Yokobori S."/>
            <person name="Miyagawa K."/>
            <person name="Suzuki Y."/>
            <person name="Kubo T."/>
            <person name="Oyama M."/>
            <person name="Kohara Y."/>
            <person name="Fujiyama A."/>
            <person name="Arakawa K."/>
            <person name="Katayama T."/>
            <person name="Toyoda A."/>
            <person name="Kunieda T."/>
        </authorList>
    </citation>
    <scope>NUCLEOTIDE SEQUENCE [LARGE SCALE GENOMIC DNA]</scope>
    <source>
        <strain evidence="15 16">YOKOZUNA-1</strain>
    </source>
</reference>